<gene>
    <name evidence="1" type="ORF">B0H66DRAFT_606562</name>
</gene>
<evidence type="ECO:0000313" key="2">
    <source>
        <dbReference type="Proteomes" id="UP001283341"/>
    </source>
</evidence>
<accession>A0AAE0LZD9</accession>
<comment type="caution">
    <text evidence="1">The sequence shown here is derived from an EMBL/GenBank/DDBJ whole genome shotgun (WGS) entry which is preliminary data.</text>
</comment>
<dbReference type="Proteomes" id="UP001283341">
    <property type="component" value="Unassembled WGS sequence"/>
</dbReference>
<protein>
    <submittedName>
        <fullName evidence="1">Uncharacterized protein</fullName>
    </submittedName>
</protein>
<dbReference type="AlphaFoldDB" id="A0AAE0LZD9"/>
<dbReference type="EMBL" id="JAUEDM010000007">
    <property type="protein sequence ID" value="KAK3313293.1"/>
    <property type="molecule type" value="Genomic_DNA"/>
</dbReference>
<evidence type="ECO:0000313" key="1">
    <source>
        <dbReference type="EMBL" id="KAK3313293.1"/>
    </source>
</evidence>
<reference evidence="1" key="1">
    <citation type="journal article" date="2023" name="Mol. Phylogenet. Evol.">
        <title>Genome-scale phylogeny and comparative genomics of the fungal order Sordariales.</title>
        <authorList>
            <person name="Hensen N."/>
            <person name="Bonometti L."/>
            <person name="Westerberg I."/>
            <person name="Brannstrom I.O."/>
            <person name="Guillou S."/>
            <person name="Cros-Aarteil S."/>
            <person name="Calhoun S."/>
            <person name="Haridas S."/>
            <person name="Kuo A."/>
            <person name="Mondo S."/>
            <person name="Pangilinan J."/>
            <person name="Riley R."/>
            <person name="LaButti K."/>
            <person name="Andreopoulos B."/>
            <person name="Lipzen A."/>
            <person name="Chen C."/>
            <person name="Yan M."/>
            <person name="Daum C."/>
            <person name="Ng V."/>
            <person name="Clum A."/>
            <person name="Steindorff A."/>
            <person name="Ohm R.A."/>
            <person name="Martin F."/>
            <person name="Silar P."/>
            <person name="Natvig D.O."/>
            <person name="Lalanne C."/>
            <person name="Gautier V."/>
            <person name="Ament-Velasquez S.L."/>
            <person name="Kruys A."/>
            <person name="Hutchinson M.I."/>
            <person name="Powell A.J."/>
            <person name="Barry K."/>
            <person name="Miller A.N."/>
            <person name="Grigoriev I.V."/>
            <person name="Debuchy R."/>
            <person name="Gladieux P."/>
            <person name="Hiltunen Thoren M."/>
            <person name="Johannesson H."/>
        </authorList>
    </citation>
    <scope>NUCLEOTIDE SEQUENCE</scope>
    <source>
        <strain evidence="1">CBS 118394</strain>
    </source>
</reference>
<proteinExistence type="predicted"/>
<organism evidence="1 2">
    <name type="scientific">Apodospora peruviana</name>
    <dbReference type="NCBI Taxonomy" id="516989"/>
    <lineage>
        <taxon>Eukaryota</taxon>
        <taxon>Fungi</taxon>
        <taxon>Dikarya</taxon>
        <taxon>Ascomycota</taxon>
        <taxon>Pezizomycotina</taxon>
        <taxon>Sordariomycetes</taxon>
        <taxon>Sordariomycetidae</taxon>
        <taxon>Sordariales</taxon>
        <taxon>Lasiosphaeriaceae</taxon>
        <taxon>Apodospora</taxon>
    </lineage>
</organism>
<keyword evidence="2" id="KW-1185">Reference proteome</keyword>
<name>A0AAE0LZD9_9PEZI</name>
<sequence length="74" mass="8583">MATSSAITPVAHKDVRRAEIQRIHSRLVSSPKNLLRLLKWMYGDDGFYVEMRHNVYSVARFHGPELDLKLLCDE</sequence>
<reference evidence="1" key="2">
    <citation type="submission" date="2023-06" db="EMBL/GenBank/DDBJ databases">
        <authorList>
            <consortium name="Lawrence Berkeley National Laboratory"/>
            <person name="Haridas S."/>
            <person name="Hensen N."/>
            <person name="Bonometti L."/>
            <person name="Westerberg I."/>
            <person name="Brannstrom I.O."/>
            <person name="Guillou S."/>
            <person name="Cros-Aarteil S."/>
            <person name="Calhoun S."/>
            <person name="Kuo A."/>
            <person name="Mondo S."/>
            <person name="Pangilinan J."/>
            <person name="Riley R."/>
            <person name="Labutti K."/>
            <person name="Andreopoulos B."/>
            <person name="Lipzen A."/>
            <person name="Chen C."/>
            <person name="Yanf M."/>
            <person name="Daum C."/>
            <person name="Ng V."/>
            <person name="Clum A."/>
            <person name="Steindorff A."/>
            <person name="Ohm R."/>
            <person name="Martin F."/>
            <person name="Silar P."/>
            <person name="Natvig D."/>
            <person name="Lalanne C."/>
            <person name="Gautier V."/>
            <person name="Ament-Velasquez S.L."/>
            <person name="Kruys A."/>
            <person name="Hutchinson M.I."/>
            <person name="Powell A.J."/>
            <person name="Barry K."/>
            <person name="Miller A.N."/>
            <person name="Grigoriev I.V."/>
            <person name="Debuchy R."/>
            <person name="Gladieux P."/>
            <person name="Thoren M.H."/>
            <person name="Johannesson H."/>
        </authorList>
    </citation>
    <scope>NUCLEOTIDE SEQUENCE</scope>
    <source>
        <strain evidence="1">CBS 118394</strain>
    </source>
</reference>